<keyword evidence="1 3" id="KW-0732">Signal</keyword>
<reference evidence="4" key="2">
    <citation type="journal article" date="2021" name="PeerJ">
        <title>Extensive microbial diversity within the chicken gut microbiome revealed by metagenomics and culture.</title>
        <authorList>
            <person name="Gilroy R."/>
            <person name="Ravi A."/>
            <person name="Getino M."/>
            <person name="Pursley I."/>
            <person name="Horton D.L."/>
            <person name="Alikhan N.F."/>
            <person name="Baker D."/>
            <person name="Gharbi K."/>
            <person name="Hall N."/>
            <person name="Watson M."/>
            <person name="Adriaenssens E.M."/>
            <person name="Foster-Nyarko E."/>
            <person name="Jarju S."/>
            <person name="Secka A."/>
            <person name="Antonio M."/>
            <person name="Oren A."/>
            <person name="Chaudhuri R.R."/>
            <person name="La Ragione R."/>
            <person name="Hildebrand F."/>
            <person name="Pallen M.J."/>
        </authorList>
    </citation>
    <scope>NUCLEOTIDE SEQUENCE</scope>
    <source>
        <strain evidence="4">G3-8215</strain>
    </source>
</reference>
<evidence type="ECO:0008006" key="6">
    <source>
        <dbReference type="Google" id="ProtNLM"/>
    </source>
</evidence>
<dbReference type="AlphaFoldDB" id="A0A940II12"/>
<evidence type="ECO:0000256" key="1">
    <source>
        <dbReference type="ARBA" id="ARBA00022729"/>
    </source>
</evidence>
<dbReference type="Proteomes" id="UP000725002">
    <property type="component" value="Unassembled WGS sequence"/>
</dbReference>
<feature type="signal peptide" evidence="3">
    <location>
        <begin position="1"/>
        <end position="27"/>
    </location>
</feature>
<comment type="caution">
    <text evidence="4">The sequence shown here is derived from an EMBL/GenBank/DDBJ whole genome shotgun (WGS) entry which is preliminary data.</text>
</comment>
<accession>A0A940II12</accession>
<reference evidence="4" key="1">
    <citation type="submission" date="2020-10" db="EMBL/GenBank/DDBJ databases">
        <authorList>
            <person name="Gilroy R."/>
        </authorList>
    </citation>
    <scope>NUCLEOTIDE SEQUENCE</scope>
    <source>
        <strain evidence="4">G3-8215</strain>
    </source>
</reference>
<feature type="region of interest" description="Disordered" evidence="2">
    <location>
        <begin position="99"/>
        <end position="122"/>
    </location>
</feature>
<dbReference type="Gene3D" id="3.30.1450.10">
    <property type="match status" value="1"/>
</dbReference>
<proteinExistence type="predicted"/>
<gene>
    <name evidence="4" type="ORF">IAB75_08030</name>
</gene>
<evidence type="ECO:0000313" key="4">
    <source>
        <dbReference type="EMBL" id="MBO8484042.1"/>
    </source>
</evidence>
<evidence type="ECO:0000256" key="2">
    <source>
        <dbReference type="SAM" id="MobiDB-lite"/>
    </source>
</evidence>
<dbReference type="EMBL" id="JADILV010000056">
    <property type="protein sequence ID" value="MBO8484042.1"/>
    <property type="molecule type" value="Genomic_DNA"/>
</dbReference>
<evidence type="ECO:0000256" key="3">
    <source>
        <dbReference type="SAM" id="SignalP"/>
    </source>
</evidence>
<protein>
    <recommendedName>
        <fullName evidence="6">Lipoprotein</fullName>
    </recommendedName>
</protein>
<feature type="chain" id="PRO_5038034422" description="Lipoprotein" evidence="3">
    <location>
        <begin position="28"/>
        <end position="122"/>
    </location>
</feature>
<name>A0A940II12_9BACT</name>
<dbReference type="PROSITE" id="PS51257">
    <property type="entry name" value="PROKAR_LIPOPROTEIN"/>
    <property type="match status" value="1"/>
</dbReference>
<evidence type="ECO:0000313" key="5">
    <source>
        <dbReference type="Proteomes" id="UP000725002"/>
    </source>
</evidence>
<organism evidence="4 5">
    <name type="scientific">Candidatus Cryptobacteroides avicola</name>
    <dbReference type="NCBI Taxonomy" id="2840757"/>
    <lineage>
        <taxon>Bacteria</taxon>
        <taxon>Pseudomonadati</taxon>
        <taxon>Bacteroidota</taxon>
        <taxon>Bacteroidia</taxon>
        <taxon>Bacteroidales</taxon>
        <taxon>Candidatus Cryptobacteroides</taxon>
    </lineage>
</organism>
<sequence>MKTICIRKMLSLLSVSGFLLLSAAGCASLYHTKYTNEKISIGDTRESVIRKFGRPYSESMYSENGKTMEKIQYKEILAYGNVLDTWFYFEDGKLIRKTQKEEKPSDCHHEHHHKDDNIRQQN</sequence>
<dbReference type="InterPro" id="IPR037873">
    <property type="entry name" value="BamE-like"/>
</dbReference>